<sequence>MAVTQLEQFLYQALYDAAFALLAAQPWKTLGEDDVFAVQNPDDGELQFAKITGREGDQCELTIFSGARGLDILWSLSNTPDMAFVSDLCCDVPGLCFAAVPKGMLDSLDRDIVAAITLPEAFDGHYPVFRSLRPGYYPSRLNISDICLLAHVLRQATVLVREIQSGAASLAVVPGHEDDYVARLATKDEQGAIAWRTDRVTMILDELLPRSTPTADSDALAAVAAKRTGKQELRLELLLAPPDPAQADENGAVPATYVFLVSDHQSRSPLCAQIAMPGASLLEFRQGLPAVLLELLGRLPARPRRVHVELLSLQDSMSEMLAAMGVALDQHAMPPECAKEQAALLKQVAEMDMPLPATLWF</sequence>
<organism evidence="2 3">
    <name type="scientific">Oligosphaera ethanolica</name>
    <dbReference type="NCBI Taxonomy" id="760260"/>
    <lineage>
        <taxon>Bacteria</taxon>
        <taxon>Pseudomonadati</taxon>
        <taxon>Lentisphaerota</taxon>
        <taxon>Oligosphaeria</taxon>
        <taxon>Oligosphaerales</taxon>
        <taxon>Oligosphaeraceae</taxon>
        <taxon>Oligosphaera</taxon>
    </lineage>
</organism>
<dbReference type="InterPro" id="IPR055733">
    <property type="entry name" value="DUF7309"/>
</dbReference>
<dbReference type="RefSeq" id="WP_307260474.1">
    <property type="nucleotide sequence ID" value="NZ_JAUSVL010000001.1"/>
</dbReference>
<protein>
    <recommendedName>
        <fullName evidence="1">DUF7309 domain-containing protein</fullName>
    </recommendedName>
</protein>
<feature type="domain" description="DUF7309" evidence="1">
    <location>
        <begin position="12"/>
        <end position="167"/>
    </location>
</feature>
<gene>
    <name evidence="2" type="ORF">J3R75_001246</name>
</gene>
<reference evidence="2" key="1">
    <citation type="submission" date="2023-07" db="EMBL/GenBank/DDBJ databases">
        <title>Genomic Encyclopedia of Type Strains, Phase IV (KMG-IV): sequencing the most valuable type-strain genomes for metagenomic binning, comparative biology and taxonomic classification.</title>
        <authorList>
            <person name="Goeker M."/>
        </authorList>
    </citation>
    <scope>NUCLEOTIDE SEQUENCE</scope>
    <source>
        <strain evidence="2">DSM 24202</strain>
    </source>
</reference>
<accession>A0AAE3VEQ4</accession>
<dbReference type="EMBL" id="JAUSVL010000001">
    <property type="protein sequence ID" value="MDQ0289139.1"/>
    <property type="molecule type" value="Genomic_DNA"/>
</dbReference>
<dbReference type="Proteomes" id="UP001238163">
    <property type="component" value="Unassembled WGS sequence"/>
</dbReference>
<keyword evidence="3" id="KW-1185">Reference proteome</keyword>
<proteinExistence type="predicted"/>
<dbReference type="AlphaFoldDB" id="A0AAE3VEQ4"/>
<evidence type="ECO:0000313" key="2">
    <source>
        <dbReference type="EMBL" id="MDQ0289139.1"/>
    </source>
</evidence>
<comment type="caution">
    <text evidence="2">The sequence shown here is derived from an EMBL/GenBank/DDBJ whole genome shotgun (WGS) entry which is preliminary data.</text>
</comment>
<evidence type="ECO:0000259" key="1">
    <source>
        <dbReference type="Pfam" id="PF23988"/>
    </source>
</evidence>
<evidence type="ECO:0000313" key="3">
    <source>
        <dbReference type="Proteomes" id="UP001238163"/>
    </source>
</evidence>
<dbReference type="Pfam" id="PF23988">
    <property type="entry name" value="DUF7309"/>
    <property type="match status" value="1"/>
</dbReference>
<name>A0AAE3VEQ4_9BACT</name>